<dbReference type="OrthoDB" id="10002548at2759"/>
<evidence type="ECO:0000256" key="4">
    <source>
        <dbReference type="SAM" id="MobiDB-lite"/>
    </source>
</evidence>
<dbReference type="PANTHER" id="PTHR46963:SF2">
    <property type="match status" value="1"/>
</dbReference>
<organism evidence="6 7">
    <name type="scientific">Acanthosepion pharaonis</name>
    <name type="common">Pharaoh cuttlefish</name>
    <name type="synonym">Sepia pharaonis</name>
    <dbReference type="NCBI Taxonomy" id="158019"/>
    <lineage>
        <taxon>Eukaryota</taxon>
        <taxon>Metazoa</taxon>
        <taxon>Spiralia</taxon>
        <taxon>Lophotrochozoa</taxon>
        <taxon>Mollusca</taxon>
        <taxon>Cephalopoda</taxon>
        <taxon>Coleoidea</taxon>
        <taxon>Decapodiformes</taxon>
        <taxon>Sepiida</taxon>
        <taxon>Sepiina</taxon>
        <taxon>Sepiidae</taxon>
        <taxon>Acanthosepion</taxon>
    </lineage>
</organism>
<dbReference type="Proteomes" id="UP000597762">
    <property type="component" value="Unassembled WGS sequence"/>
</dbReference>
<feature type="region of interest" description="Disordered" evidence="4">
    <location>
        <begin position="560"/>
        <end position="588"/>
    </location>
</feature>
<protein>
    <recommendedName>
        <fullName evidence="5">ZMYM2-like/QRICH1 C-terminal domain-containing protein</fullName>
    </recommendedName>
</protein>
<evidence type="ECO:0000256" key="2">
    <source>
        <dbReference type="ARBA" id="ARBA00022553"/>
    </source>
</evidence>
<evidence type="ECO:0000259" key="5">
    <source>
        <dbReference type="Pfam" id="PF12012"/>
    </source>
</evidence>
<dbReference type="InterPro" id="IPR021893">
    <property type="entry name" value="ZMYM2-like_C"/>
</dbReference>
<evidence type="ECO:0000313" key="6">
    <source>
        <dbReference type="EMBL" id="CAE1282875.1"/>
    </source>
</evidence>
<dbReference type="EMBL" id="CAHIKZ030002211">
    <property type="protein sequence ID" value="CAE1282875.1"/>
    <property type="molecule type" value="Genomic_DNA"/>
</dbReference>
<keyword evidence="7" id="KW-1185">Reference proteome</keyword>
<dbReference type="PANTHER" id="PTHR46963">
    <property type="entry name" value="SIMILAR TO RIKEN CDNA E130308A19"/>
    <property type="match status" value="1"/>
</dbReference>
<dbReference type="Pfam" id="PF12012">
    <property type="entry name" value="DUF3504"/>
    <property type="match status" value="1"/>
</dbReference>
<feature type="domain" description="ZMYM2-like/QRICH1 C-terminal" evidence="5">
    <location>
        <begin position="385"/>
        <end position="546"/>
    </location>
</feature>
<gene>
    <name evidence="6" type="ORF">SPHA_43696</name>
</gene>
<keyword evidence="1" id="KW-1017">Isopeptide bond</keyword>
<name>A0A812D0G7_ACAPH</name>
<keyword evidence="3" id="KW-0832">Ubl conjugation</keyword>
<accession>A0A812D0G7</accession>
<sequence>MSFTYGTAIDDKPVVVNSDHASNGGYSQDKTFNVTHAADATGKALQPQLDVNSKDDTHQLESGFVSQMYNENTVKKTKSCLRKLTGFFMSKGESRPLEHIPSDELDSLLCSFFKEARKLDGDEFEPMSLGAFQCALDRYLRQHKYPCDILSDHKFALSRGVLIARKKELRSKQLRKENERKAVHVNGNQQEIIDCTVQFCDSLPNPKTDQIELASGANVRKTVNIASIQDPKRMVTEAKQPEVEPVTVPTQVPQNLEKVYESSSQPHMRNVLTVRKTISCIRRMTAFFCEKGEERPVEQIPPNELDKLLCSFFREVKKLDGGEFEPMSLSAFQCALDRYLRDKNYPYNTLTDVDFALSRSVLNAKKKELKELSKGKKPNSTFELTQEEEDALWKDGSLGCITNASSLQRTVWYFNRKLLGLKCNQESYELKWGDLQLKSDPLKGEYLVYNERIQKARSVPPLTAMSGPKSDGNNNNMCIIWPDHKRLDRCPIRFYREFAKRRPHSACLPDSPFYLSVKLKRMPDDQIFYKNCNLGIHSLEKMLKLVNLLPNPVTDRTLNTGSNNASVCDQPHQYHKKSYNKPDLPNSTAVSYLA</sequence>
<evidence type="ECO:0000256" key="1">
    <source>
        <dbReference type="ARBA" id="ARBA00022499"/>
    </source>
</evidence>
<dbReference type="AlphaFoldDB" id="A0A812D0G7"/>
<proteinExistence type="predicted"/>
<keyword evidence="2" id="KW-0597">Phosphoprotein</keyword>
<evidence type="ECO:0000256" key="3">
    <source>
        <dbReference type="ARBA" id="ARBA00022843"/>
    </source>
</evidence>
<comment type="caution">
    <text evidence="6">The sequence shown here is derived from an EMBL/GenBank/DDBJ whole genome shotgun (WGS) entry which is preliminary data.</text>
</comment>
<reference evidence="6" key="1">
    <citation type="submission" date="2021-01" db="EMBL/GenBank/DDBJ databases">
        <authorList>
            <person name="Li R."/>
            <person name="Bekaert M."/>
        </authorList>
    </citation>
    <scope>NUCLEOTIDE SEQUENCE</scope>
    <source>
        <strain evidence="6">Farmed</strain>
    </source>
</reference>
<evidence type="ECO:0000313" key="7">
    <source>
        <dbReference type="Proteomes" id="UP000597762"/>
    </source>
</evidence>
<dbReference type="InterPro" id="IPR042838">
    <property type="entry name" value="KIAA1958"/>
</dbReference>